<feature type="domain" description="EF-hand" evidence="1">
    <location>
        <begin position="5"/>
        <end position="40"/>
    </location>
</feature>
<organism evidence="2 3">
    <name type="scientific">Macrostomum lignano</name>
    <dbReference type="NCBI Taxonomy" id="282301"/>
    <lineage>
        <taxon>Eukaryota</taxon>
        <taxon>Metazoa</taxon>
        <taxon>Spiralia</taxon>
        <taxon>Lophotrochozoa</taxon>
        <taxon>Platyhelminthes</taxon>
        <taxon>Rhabditophora</taxon>
        <taxon>Macrostomorpha</taxon>
        <taxon>Macrostomida</taxon>
        <taxon>Macrostomidae</taxon>
        <taxon>Macrostomum</taxon>
    </lineage>
</organism>
<protein>
    <submittedName>
        <fullName evidence="3 4">EF-hand domain-containing protein</fullName>
    </submittedName>
</protein>
<dbReference type="Gene3D" id="1.10.238.10">
    <property type="entry name" value="EF-hand"/>
    <property type="match status" value="1"/>
</dbReference>
<dbReference type="WBParaSite" id="maker-uti_cns_0003580-snap-gene-0.7-mRNA-1">
    <property type="protein sequence ID" value="maker-uti_cns_0003580-snap-gene-0.7-mRNA-1"/>
    <property type="gene ID" value="maker-uti_cns_0003580-snap-gene-0.7"/>
</dbReference>
<name>A0A1I8GY77_9PLAT</name>
<dbReference type="GO" id="GO:0005509">
    <property type="term" value="F:calcium ion binding"/>
    <property type="evidence" value="ECO:0007669"/>
    <property type="project" value="InterPro"/>
</dbReference>
<evidence type="ECO:0000313" key="3">
    <source>
        <dbReference type="WBParaSite" id="maker-uti_cns_0003580-snap-gene-0.7-mRNA-1"/>
    </source>
</evidence>
<proteinExistence type="predicted"/>
<dbReference type="InterPro" id="IPR002048">
    <property type="entry name" value="EF_hand_dom"/>
</dbReference>
<evidence type="ECO:0000259" key="1">
    <source>
        <dbReference type="PROSITE" id="PS50222"/>
    </source>
</evidence>
<dbReference type="SUPFAM" id="SSF54648">
    <property type="entry name" value="DLC"/>
    <property type="match status" value="1"/>
</dbReference>
<sequence>MSSSEHQHSFLDAFFAIDTDNSEEITVDELRAYMEKNNFEDTFVQKWLAIFDQQHLGRITLENYCDVLGLITKKARAYRSKSVFAVQKRSLPSSVQVIYNDMPPDRQAEAFFIVKESLEESPQPKQLPRMVKQLLDDQFGRLFHVVIVRGQYWNLVSHEPGFCFIFKYQEAVYLLWRTPME</sequence>
<dbReference type="Pfam" id="PF13499">
    <property type="entry name" value="EF-hand_7"/>
    <property type="match status" value="1"/>
</dbReference>
<dbReference type="WBParaSite" id="maker-uti_cns_0006775-snap-gene-0.5-mRNA-1">
    <property type="protein sequence ID" value="maker-uti_cns_0006775-snap-gene-0.5-mRNA-1"/>
    <property type="gene ID" value="maker-uti_cns_0006775-snap-gene-0.5"/>
</dbReference>
<keyword evidence="2" id="KW-1185">Reference proteome</keyword>
<dbReference type="GO" id="GO:0030286">
    <property type="term" value="C:dynein complex"/>
    <property type="evidence" value="ECO:0007669"/>
    <property type="project" value="InterPro"/>
</dbReference>
<dbReference type="PROSITE" id="PS50222">
    <property type="entry name" value="EF_HAND_2"/>
    <property type="match status" value="1"/>
</dbReference>
<accession>A0A1I8GY77</accession>
<reference evidence="3 4" key="1">
    <citation type="submission" date="2016-11" db="UniProtKB">
        <authorList>
            <consortium name="WormBaseParasite"/>
        </authorList>
    </citation>
    <scope>IDENTIFICATION</scope>
</reference>
<dbReference type="InterPro" id="IPR001372">
    <property type="entry name" value="Dynein_light_chain_typ-1/2"/>
</dbReference>
<dbReference type="InterPro" id="IPR011992">
    <property type="entry name" value="EF-hand-dom_pair"/>
</dbReference>
<dbReference type="AlphaFoldDB" id="A0A1I8GY77"/>
<evidence type="ECO:0000313" key="2">
    <source>
        <dbReference type="Proteomes" id="UP000095280"/>
    </source>
</evidence>
<dbReference type="SMART" id="SM01375">
    <property type="entry name" value="Dynein_light"/>
    <property type="match status" value="1"/>
</dbReference>
<dbReference type="Proteomes" id="UP000095280">
    <property type="component" value="Unplaced"/>
</dbReference>
<dbReference type="SUPFAM" id="SSF47473">
    <property type="entry name" value="EF-hand"/>
    <property type="match status" value="1"/>
</dbReference>
<evidence type="ECO:0000313" key="4">
    <source>
        <dbReference type="WBParaSite" id="maker-uti_cns_0006775-snap-gene-0.5-mRNA-1"/>
    </source>
</evidence>
<dbReference type="CDD" id="cd21454">
    <property type="entry name" value="DLC-like_TAL"/>
    <property type="match status" value="1"/>
</dbReference>
<dbReference type="Pfam" id="PF01221">
    <property type="entry name" value="Dynein_light"/>
    <property type="match status" value="1"/>
</dbReference>
<dbReference type="InterPro" id="IPR037177">
    <property type="entry name" value="DLC_sf"/>
</dbReference>
<dbReference type="Gene3D" id="3.30.740.10">
    <property type="entry name" value="Protein Inhibitor Of Neuronal Nitric Oxide Synthase"/>
    <property type="match status" value="1"/>
</dbReference>
<dbReference type="GO" id="GO:0007017">
    <property type="term" value="P:microtubule-based process"/>
    <property type="evidence" value="ECO:0007669"/>
    <property type="project" value="InterPro"/>
</dbReference>